<keyword evidence="5" id="KW-0702">S-nitrosylation</keyword>
<reference evidence="54 55" key="1">
    <citation type="submission" date="2021-12" db="EMBL/GenBank/DDBJ databases">
        <title>Discovery of the Pendulisporaceae a myxobacterial family with distinct sporulation behavior and unique specialized metabolism.</title>
        <authorList>
            <person name="Garcia R."/>
            <person name="Popoff A."/>
            <person name="Bader C.D."/>
            <person name="Loehr J."/>
            <person name="Walesch S."/>
            <person name="Walt C."/>
            <person name="Boldt J."/>
            <person name="Bunk B."/>
            <person name="Haeckl F.J.F.P.J."/>
            <person name="Gunesch A.P."/>
            <person name="Birkelbach J."/>
            <person name="Nuebel U."/>
            <person name="Pietschmann T."/>
            <person name="Bach T."/>
            <person name="Mueller R."/>
        </authorList>
    </citation>
    <scope>NUCLEOTIDE SEQUENCE [LARGE SCALE GENOMIC DNA]</scope>
    <source>
        <strain evidence="54 55">MSr11954</strain>
    </source>
</reference>
<comment type="catalytic activity">
    <reaction evidence="45">
        <text>3-oxooctanoyl-[ACP] + NADPH + H(+) = (3R)-hydroxyoctanoyl-[ACP] + NADP(+)</text>
        <dbReference type="Rhea" id="RHEA:41840"/>
        <dbReference type="Rhea" id="RHEA-COMP:9633"/>
        <dbReference type="Rhea" id="RHEA-COMP:9634"/>
        <dbReference type="ChEBI" id="CHEBI:15378"/>
        <dbReference type="ChEBI" id="CHEBI:57783"/>
        <dbReference type="ChEBI" id="CHEBI:58349"/>
        <dbReference type="ChEBI" id="CHEBI:78460"/>
        <dbReference type="ChEBI" id="CHEBI:78461"/>
    </reaction>
    <physiologicalReaction direction="left-to-right" evidence="45">
        <dbReference type="Rhea" id="RHEA:41841"/>
    </physiologicalReaction>
</comment>
<dbReference type="Gene3D" id="1.10.1200.10">
    <property type="entry name" value="ACP-like"/>
    <property type="match status" value="2"/>
</dbReference>
<dbReference type="Pfam" id="PF16197">
    <property type="entry name" value="KAsynt_C_assoc"/>
    <property type="match status" value="1"/>
</dbReference>
<feature type="domain" description="PKS/mFAS DH" evidence="53">
    <location>
        <begin position="1058"/>
        <end position="1340"/>
    </location>
</feature>
<comment type="function">
    <text evidence="18">Fatty acid synthetase is a multifunctional enzyme that catalyzes the de novo biosynthesis of long-chain saturated fatty acids starting from acetyl-CoA and malonyl-CoA in the presence of NADPH. This multifunctional protein contains 7 catalytic activities and a site for the binding of the prosthetic group 4'-phosphopantetheine of the acyl carrier protein ([ACP]) domain.</text>
</comment>
<comment type="catalytic activity">
    <reaction evidence="47">
        <text>(2E)-decenoyl-[ACP] + NADPH + H(+) = decanoyl-[ACP] + NADP(+)</text>
        <dbReference type="Rhea" id="RHEA:41864"/>
        <dbReference type="Rhea" id="RHEA-COMP:9639"/>
        <dbReference type="Rhea" id="RHEA-COMP:9640"/>
        <dbReference type="ChEBI" id="CHEBI:15378"/>
        <dbReference type="ChEBI" id="CHEBI:57783"/>
        <dbReference type="ChEBI" id="CHEBI:58349"/>
        <dbReference type="ChEBI" id="CHEBI:78467"/>
        <dbReference type="ChEBI" id="CHEBI:78468"/>
    </reaction>
    <physiologicalReaction direction="left-to-right" evidence="47">
        <dbReference type="Rhea" id="RHEA:41865"/>
    </physiologicalReaction>
</comment>
<dbReference type="PROSITE" id="PS01162">
    <property type="entry name" value="QOR_ZETA_CRYSTAL"/>
    <property type="match status" value="1"/>
</dbReference>
<evidence type="ECO:0000256" key="37">
    <source>
        <dbReference type="ARBA" id="ARBA00048691"/>
    </source>
</evidence>
<feature type="compositionally biased region" description="Basic and acidic residues" evidence="50">
    <location>
        <begin position="2603"/>
        <end position="2620"/>
    </location>
</feature>
<dbReference type="InterPro" id="IPR020841">
    <property type="entry name" value="PKS_Beta-ketoAc_synthase_dom"/>
</dbReference>
<evidence type="ECO:0000256" key="16">
    <source>
        <dbReference type="ARBA" id="ARBA00023401"/>
    </source>
</evidence>
<evidence type="ECO:0000256" key="47">
    <source>
        <dbReference type="ARBA" id="ARBA00049521"/>
    </source>
</evidence>
<dbReference type="CDD" id="cd00833">
    <property type="entry name" value="PKS"/>
    <property type="match status" value="1"/>
</dbReference>
<proteinExistence type="predicted"/>
<comment type="catalytic activity">
    <reaction evidence="43">
        <text>3-oxododecanoyl-[ACP] + NADPH + H(+) = (3R)-hydroxydodecanoyl-[ACP] + NADP(+)</text>
        <dbReference type="Rhea" id="RHEA:41872"/>
        <dbReference type="Rhea" id="RHEA-COMP:9641"/>
        <dbReference type="Rhea" id="RHEA-COMP:9642"/>
        <dbReference type="ChEBI" id="CHEBI:15378"/>
        <dbReference type="ChEBI" id="CHEBI:57783"/>
        <dbReference type="ChEBI" id="CHEBI:58349"/>
        <dbReference type="ChEBI" id="CHEBI:78469"/>
        <dbReference type="ChEBI" id="CHEBI:78470"/>
    </reaction>
    <physiologicalReaction direction="left-to-right" evidence="43">
        <dbReference type="Rhea" id="RHEA:41873"/>
    </physiologicalReaction>
</comment>
<dbReference type="Gene3D" id="3.30.70.3290">
    <property type="match status" value="1"/>
</dbReference>
<evidence type="ECO:0000256" key="50">
    <source>
        <dbReference type="SAM" id="MobiDB-lite"/>
    </source>
</evidence>
<dbReference type="SMART" id="SM00823">
    <property type="entry name" value="PKS_PP"/>
    <property type="match status" value="2"/>
</dbReference>
<evidence type="ECO:0000256" key="10">
    <source>
        <dbReference type="ARBA" id="ARBA00023351"/>
    </source>
</evidence>
<evidence type="ECO:0000256" key="34">
    <source>
        <dbReference type="ARBA" id="ARBA00048506"/>
    </source>
</evidence>
<evidence type="ECO:0000256" key="18">
    <source>
        <dbReference type="ARBA" id="ARBA00023442"/>
    </source>
</evidence>
<dbReference type="SUPFAM" id="SSF51735">
    <property type="entry name" value="NAD(P)-binding Rossmann-fold domains"/>
    <property type="match status" value="3"/>
</dbReference>
<comment type="catalytic activity">
    <reaction evidence="12">
        <text>(3R)-hydroxydecanoyl-[ACP] = (2E)-decenoyl-[ACP] + H2O</text>
        <dbReference type="Rhea" id="RHEA:41860"/>
        <dbReference type="Rhea" id="RHEA-COMP:9638"/>
        <dbReference type="Rhea" id="RHEA-COMP:9639"/>
        <dbReference type="ChEBI" id="CHEBI:15377"/>
        <dbReference type="ChEBI" id="CHEBI:78466"/>
        <dbReference type="ChEBI" id="CHEBI:78467"/>
    </reaction>
    <physiologicalReaction direction="left-to-right" evidence="12">
        <dbReference type="Rhea" id="RHEA:41861"/>
    </physiologicalReaction>
</comment>
<evidence type="ECO:0000313" key="55">
    <source>
        <dbReference type="Proteomes" id="UP001370348"/>
    </source>
</evidence>
<dbReference type="CDD" id="cd05195">
    <property type="entry name" value="enoyl_red"/>
    <property type="match status" value="1"/>
</dbReference>
<organism evidence="54 55">
    <name type="scientific">Pendulispora albinea</name>
    <dbReference type="NCBI Taxonomy" id="2741071"/>
    <lineage>
        <taxon>Bacteria</taxon>
        <taxon>Pseudomonadati</taxon>
        <taxon>Myxococcota</taxon>
        <taxon>Myxococcia</taxon>
        <taxon>Myxococcales</taxon>
        <taxon>Sorangiineae</taxon>
        <taxon>Pendulisporaceae</taxon>
        <taxon>Pendulispora</taxon>
    </lineage>
</organism>
<dbReference type="SUPFAM" id="SSF53474">
    <property type="entry name" value="alpha/beta-Hydrolases"/>
    <property type="match status" value="1"/>
</dbReference>
<dbReference type="InterPro" id="IPR002364">
    <property type="entry name" value="Quin_OxRdtase/zeta-crystal_CS"/>
</dbReference>
<evidence type="ECO:0000256" key="36">
    <source>
        <dbReference type="ARBA" id="ARBA00048650"/>
    </source>
</evidence>
<dbReference type="Proteomes" id="UP001370348">
    <property type="component" value="Chromosome"/>
</dbReference>
<evidence type="ECO:0000259" key="51">
    <source>
        <dbReference type="PROSITE" id="PS50075"/>
    </source>
</evidence>
<dbReference type="InterPro" id="IPR018201">
    <property type="entry name" value="Ketoacyl_synth_AS"/>
</dbReference>
<keyword evidence="6" id="KW-0663">Pyridoxal phosphate</keyword>
<dbReference type="Gene3D" id="3.40.47.10">
    <property type="match status" value="1"/>
</dbReference>
<evidence type="ECO:0000256" key="8">
    <source>
        <dbReference type="ARBA" id="ARBA00023268"/>
    </source>
</evidence>
<evidence type="ECO:0000256" key="32">
    <source>
        <dbReference type="ARBA" id="ARBA00048289"/>
    </source>
</evidence>
<comment type="catalytic activity">
    <reaction evidence="22">
        <text>3-oxodecanoyl-[ACP] + NADPH + H(+) = (3R)-hydroxydecanoyl-[ACP] + NADP(+)</text>
        <dbReference type="Rhea" id="RHEA:41856"/>
        <dbReference type="Rhea" id="RHEA-COMP:9637"/>
        <dbReference type="Rhea" id="RHEA-COMP:9638"/>
        <dbReference type="ChEBI" id="CHEBI:15378"/>
        <dbReference type="ChEBI" id="CHEBI:57783"/>
        <dbReference type="ChEBI" id="CHEBI:58349"/>
        <dbReference type="ChEBI" id="CHEBI:78464"/>
        <dbReference type="ChEBI" id="CHEBI:78466"/>
    </reaction>
    <physiologicalReaction direction="left-to-right" evidence="22">
        <dbReference type="Rhea" id="RHEA:41857"/>
    </physiologicalReaction>
</comment>
<dbReference type="InterPro" id="IPR050091">
    <property type="entry name" value="PKS_NRPS_Biosynth_Enz"/>
</dbReference>
<feature type="active site" description="Proton donor; for dehydratase activity" evidence="49">
    <location>
        <position position="1261"/>
    </location>
</feature>
<evidence type="ECO:0000256" key="7">
    <source>
        <dbReference type="ARBA" id="ARBA00023239"/>
    </source>
</evidence>
<dbReference type="InterPro" id="IPR016035">
    <property type="entry name" value="Acyl_Trfase/lysoPLipase"/>
</dbReference>
<evidence type="ECO:0000256" key="29">
    <source>
        <dbReference type="ARBA" id="ARBA00047961"/>
    </source>
</evidence>
<dbReference type="PROSITE" id="PS00012">
    <property type="entry name" value="PHOSPHOPANTETHEINE"/>
    <property type="match status" value="2"/>
</dbReference>
<evidence type="ECO:0000256" key="5">
    <source>
        <dbReference type="ARBA" id="ARBA00022799"/>
    </source>
</evidence>
<evidence type="ECO:0000256" key="19">
    <source>
        <dbReference type="ARBA" id="ARBA00047300"/>
    </source>
</evidence>
<dbReference type="SUPFAM" id="SSF52151">
    <property type="entry name" value="FabD/lysophospholipase-like"/>
    <property type="match status" value="1"/>
</dbReference>
<dbReference type="InterPro" id="IPR057326">
    <property type="entry name" value="KR_dom"/>
</dbReference>
<dbReference type="InterPro" id="IPR014030">
    <property type="entry name" value="Ketoacyl_synth_N"/>
</dbReference>
<evidence type="ECO:0000256" key="45">
    <source>
        <dbReference type="ARBA" id="ARBA00049422"/>
    </source>
</evidence>
<comment type="catalytic activity">
    <reaction evidence="37">
        <text>holo-[ACP] + acetyl-CoA = acetyl-[ACP] + CoA</text>
        <dbReference type="Rhea" id="RHEA:41788"/>
        <dbReference type="Rhea" id="RHEA-COMP:9621"/>
        <dbReference type="Rhea" id="RHEA-COMP:9685"/>
        <dbReference type="ChEBI" id="CHEBI:57287"/>
        <dbReference type="ChEBI" id="CHEBI:57288"/>
        <dbReference type="ChEBI" id="CHEBI:64479"/>
        <dbReference type="ChEBI" id="CHEBI:78446"/>
        <dbReference type="EC" id="2.3.1.38"/>
    </reaction>
    <physiologicalReaction direction="left-to-right" evidence="37">
        <dbReference type="Rhea" id="RHEA:41789"/>
    </physiologicalReaction>
</comment>
<evidence type="ECO:0000256" key="28">
    <source>
        <dbReference type="ARBA" id="ARBA00047953"/>
    </source>
</evidence>
<dbReference type="SMART" id="SM00826">
    <property type="entry name" value="PKS_DH"/>
    <property type="match status" value="1"/>
</dbReference>
<comment type="catalytic activity">
    <reaction evidence="24">
        <text>(2E)-butenoyl-[ACP] + NADPH + H(+) = butanoyl-[ACP] + NADP(+)</text>
        <dbReference type="Rhea" id="RHEA:41812"/>
        <dbReference type="Rhea" id="RHEA-COMP:9627"/>
        <dbReference type="Rhea" id="RHEA-COMP:9628"/>
        <dbReference type="ChEBI" id="CHEBI:15378"/>
        <dbReference type="ChEBI" id="CHEBI:57783"/>
        <dbReference type="ChEBI" id="CHEBI:58349"/>
        <dbReference type="ChEBI" id="CHEBI:78453"/>
        <dbReference type="ChEBI" id="CHEBI:78454"/>
    </reaction>
    <physiologicalReaction direction="left-to-right" evidence="24">
        <dbReference type="Rhea" id="RHEA:41813"/>
    </physiologicalReaction>
</comment>
<comment type="catalytic activity">
    <reaction evidence="46">
        <text>butanoyl-[ACP] + malonyl-[ACP] + H(+) = 3-oxohexanoyl-[ACP] + holo-[ACP] + CO2</text>
        <dbReference type="Rhea" id="RHEA:41820"/>
        <dbReference type="Rhea" id="RHEA-COMP:9623"/>
        <dbReference type="Rhea" id="RHEA-COMP:9628"/>
        <dbReference type="Rhea" id="RHEA-COMP:9629"/>
        <dbReference type="Rhea" id="RHEA-COMP:9685"/>
        <dbReference type="ChEBI" id="CHEBI:15378"/>
        <dbReference type="ChEBI" id="CHEBI:16526"/>
        <dbReference type="ChEBI" id="CHEBI:64479"/>
        <dbReference type="ChEBI" id="CHEBI:78449"/>
        <dbReference type="ChEBI" id="CHEBI:78454"/>
        <dbReference type="ChEBI" id="CHEBI:78456"/>
    </reaction>
    <physiologicalReaction direction="left-to-right" evidence="46">
        <dbReference type="Rhea" id="RHEA:41821"/>
    </physiologicalReaction>
</comment>
<feature type="domain" description="Carrier" evidence="51">
    <location>
        <begin position="2195"/>
        <end position="2270"/>
    </location>
</feature>
<comment type="catalytic activity">
    <reaction evidence="16">
        <text>(3R)-hydroxyhexadecanoyl-[ACP] = (2E)-hexadecenoyl-[ACP] + H2O</text>
        <dbReference type="Rhea" id="RHEA:41908"/>
        <dbReference type="Rhea" id="RHEA-COMP:9650"/>
        <dbReference type="Rhea" id="RHEA-COMP:9651"/>
        <dbReference type="ChEBI" id="CHEBI:15377"/>
        <dbReference type="ChEBI" id="CHEBI:78480"/>
        <dbReference type="ChEBI" id="CHEBI:78481"/>
    </reaction>
    <physiologicalReaction direction="left-to-right" evidence="16">
        <dbReference type="Rhea" id="RHEA:41909"/>
    </physiologicalReaction>
</comment>
<comment type="catalytic activity">
    <reaction evidence="29">
        <text>acetyl-[ACP] + malonyl-[ACP] + H(+) = 3-oxobutanoyl-[ACP] + holo-[ACP] + CO2</text>
        <dbReference type="Rhea" id="RHEA:41800"/>
        <dbReference type="Rhea" id="RHEA-COMP:9621"/>
        <dbReference type="Rhea" id="RHEA-COMP:9623"/>
        <dbReference type="Rhea" id="RHEA-COMP:9625"/>
        <dbReference type="Rhea" id="RHEA-COMP:9685"/>
        <dbReference type="ChEBI" id="CHEBI:15378"/>
        <dbReference type="ChEBI" id="CHEBI:16526"/>
        <dbReference type="ChEBI" id="CHEBI:64479"/>
        <dbReference type="ChEBI" id="CHEBI:78446"/>
        <dbReference type="ChEBI" id="CHEBI:78449"/>
        <dbReference type="ChEBI" id="CHEBI:78450"/>
    </reaction>
    <physiologicalReaction direction="left-to-right" evidence="29">
        <dbReference type="Rhea" id="RHEA:41801"/>
    </physiologicalReaction>
</comment>
<feature type="region of interest" description="N-terminal hotdog fold" evidence="49">
    <location>
        <begin position="1058"/>
        <end position="1187"/>
    </location>
</feature>
<evidence type="ECO:0000256" key="48">
    <source>
        <dbReference type="ARBA" id="ARBA00049533"/>
    </source>
</evidence>
<evidence type="ECO:0000256" key="1">
    <source>
        <dbReference type="ARBA" id="ARBA00005189"/>
    </source>
</evidence>
<evidence type="ECO:0000256" key="35">
    <source>
        <dbReference type="ARBA" id="ARBA00048571"/>
    </source>
</evidence>
<evidence type="ECO:0000256" key="11">
    <source>
        <dbReference type="ARBA" id="ARBA00023373"/>
    </source>
</evidence>
<evidence type="ECO:0000256" key="4">
    <source>
        <dbReference type="ARBA" id="ARBA00022679"/>
    </source>
</evidence>
<dbReference type="SMART" id="SM01294">
    <property type="entry name" value="PKS_PP_betabranch"/>
    <property type="match status" value="1"/>
</dbReference>
<dbReference type="Gene3D" id="3.40.50.720">
    <property type="entry name" value="NAD(P)-binding Rossmann-like Domain"/>
    <property type="match status" value="1"/>
</dbReference>
<dbReference type="PANTHER" id="PTHR43775">
    <property type="entry name" value="FATTY ACID SYNTHASE"/>
    <property type="match status" value="1"/>
</dbReference>
<dbReference type="InterPro" id="IPR011032">
    <property type="entry name" value="GroES-like_sf"/>
</dbReference>
<evidence type="ECO:0000256" key="15">
    <source>
        <dbReference type="ARBA" id="ARBA00023399"/>
    </source>
</evidence>
<feature type="domain" description="Carrier" evidence="51">
    <location>
        <begin position="26"/>
        <end position="100"/>
    </location>
</feature>
<sequence>MIEREATGVPRLIDALRAARREQWTTVLTAFLRREVARRVGLEPDDIGPRDGFMAAGIDSLRATEIRVLLDAELDLSLPSSMLFDFPNVEALAEKLALVLGAAHASDPASDDPASDDPRSDHGAAQPASASSRDEPMDGPIAIVGMGCRFPGGVRSPDDYWRLLIEGVDATTEIPGDRWDKDAYDGRNPEALGTITTRRGGFLSEKDRFDPAFFNVAPREAPYIDPQHRVLLEVVWEAFEGAGVSAEKLYGSETGVFIGVTTHDYFAHLAKHMSEDEIDIACATGVSAAVASGRISYVWGLRGPSVTLDTACSSALVAVHLACESLRRGECRSAIAGAAAMILSPLQHLFCSRAQMLAPDGRCKSFDEAADGYGRSEGVGVVLLKRVSDAIRDGDSILAIIAGSAVNQDGASGGLTVPNGPAQQRVIRSAIARAGRSEADIDYVEAHGSGTPLGDPVEMHALGEVFSAGRDASRPLWVGSAKSNLGHMEAAAGVGGLIKTVLQIKNATIAPNLHFTNPSSKIQWAKLPVKVPTRAIPWPAGRPRRAGVSSFGMSGTNAHVVLEEAPGTQTDHGAGARASSADIALPALLSGRTEGALRAQARQLREHLERHPDMALVDVAHSLALARTHFEHRAGIVAHHRQELLESLDALARGELSVASPTAHAVRGVSAAPRGGGKVVFVFPGQGSQWAGMARPLLRTSEVFRAQIEACERAFSPYVDWSLSAVLEGREANEGGASLERVDVVQPVLFAVMVSLAAVWQTLGVAPDAVIGHSQGEIAAAFVAGALSLEDAARVVTLRSRALLQLAGKGAMAAVQLSAPELQVHLDRLGARERLSIASINGPRATVISGDPSAVDALLERLTAEQVFARKVRVDYASHGASIEAVEGELLAQLGSIRPRPASIPFYSTVTSTVLAGTALGASYWYRNLRQTVRFADTAQTSFDDGHRFFVEVSPHPVLSLALLEMFESAPAPSSGAVTVTVAGSLRRDEGDFARLVGSLAELHVRGLRVDWDRFFRTRGGRKVQLPTYPFQREAFWFEFRSLRKPDLTSSGLMAAKHPLLRAVVARADGDGVLFTGILSLREQPWLSGHVVFGTVIVPGTAFVELALTAAHHLGLDRVDELTLEAPLALPPEGTLRLQLSVSAPDETGRRSFALHVQPAGDLQGALQDGSWTRHATGFLGGAAPGEAPFELHTWPPPGGIPLPIEGLYARLAGAGLVYGAAFQGLRAVWKDGDTLFAEVELPHAAAKEADRFALHPALLDAALHALAAERIDGAADVALPFAWSGVSLRAVGASTLRVRFERVSEPADAVALFVADAAGEPVARIESLTRRTASAEHVRGARGSAAQVVHRDALWRLEWIPLPNATPPVQSRHWALVDAAWVDAAADAGAPGPADAVFEALTAAGAVRCHRYSHFAALQRALAGGAATPDAVVLPFLSLLPLRPLPTPQDIAAAAHEATRRALDGVQRWLADERLASCSLVVITRGTLATHAYEDIADLVHAPLWGLLRSAQTENPDRRIVLVDMDDSADSWRSLLTGFDPTETQLALRAGHRLAPRMVHRAYRPHQAHRAPRAAPDALPVPADAAWHLEAQTKGTLESLALVPYPPAQAPVGPGQVRVAVHAAGLNFRDVLDALGMYPGEARPLGGEGAGVVLEVGEGVTNVAAGDRVLGLLPAAFGPIAITDHRLIARMPEGWSFVEAAGVSVVFLTAYYALVDLARLRAGESVLVHAAAGGVGMAATQLARHLGAEVFATASPGKWETLRELGFDEAHRASSRTTAFEDHFRRVTDGRGVDVVLDSLARELVDASLRLLPRGGRFIEMGKTDLRDAHTVGIEHPGVAYRAFDLAEAGADRIQEMLGELMALFARGVLRPLPTTVRDIRHAPHAFRSFGQARHVGKMVFTLPRPIDPEGTVLITGGTGTLGALLARHLVQRHGAKHLLLTSRQGLRAEGATALVAELEELGARVSVAACDVADRGALEALLNAIAPEHPLGAVVHAAGILDDGVVTSLTHAKLESVLRAKIDGATHLHELTQSRDLSAFILFSSLSGVLGTPGQANYAAANAFLDALAHHRRARGLPALALDWGYWAEKSQMTAHLSHVDVQRMARGGVLGLSSREGLALFDAALACPDSVLAPARFDMAALAELEARPDTLPPVLRGMAGARASRPLARNAARASSRERGLRAMPAAEREEALRDLVRTEAATVLGMTGPGSLDLERPLQGIGLDSLMAVELRNRLMAVTGLRLPATLFFEAPTVHKAATRLARMMHDAPAPGESAAKDVANERGANEHDANEGGANERGALDERAMIANVRRLWQHNEMDIGDELLAASARIRRAREVGEARAAKAPPPCEARPSKTLQLARGAASPPLFCISALVPIPAAMTYARLASALDGSRDIRVLPHPGYGAGEPLPSDGAAIARAEADEILRSAPDGNVAILGYSAGGWIAHDVVRHLESAGVFPTALVLIDTYTMHGISPRMRSMFRSNWLNAFPSASWTDGELTAYAWYRHLYDSWRPSPIAARTLFVRATEPMPGMDDTVLSPGHDWRSSWAEPHDAVDVPGHHFNVLSDHAAAVARAIDDWLTRSLAAAPRAVPRRRAQPEPPRDGTLREPKEIR</sequence>
<dbReference type="InterPro" id="IPR020807">
    <property type="entry name" value="PKS_DH"/>
</dbReference>
<dbReference type="InterPro" id="IPR049551">
    <property type="entry name" value="PKS_DH_C"/>
</dbReference>
<comment type="catalytic activity">
    <reaction evidence="36">
        <text>a 2,3-saturated acyl-[ACP] + NADP(+) = a (2E)-enoyl-[ACP] + NADPH + H(+)</text>
        <dbReference type="Rhea" id="RHEA:22564"/>
        <dbReference type="Rhea" id="RHEA-COMP:9925"/>
        <dbReference type="Rhea" id="RHEA-COMP:9926"/>
        <dbReference type="ChEBI" id="CHEBI:15378"/>
        <dbReference type="ChEBI" id="CHEBI:57783"/>
        <dbReference type="ChEBI" id="CHEBI:58349"/>
        <dbReference type="ChEBI" id="CHEBI:78784"/>
        <dbReference type="ChEBI" id="CHEBI:78785"/>
        <dbReference type="EC" id="1.3.1.39"/>
    </reaction>
    <physiologicalReaction direction="right-to-left" evidence="36">
        <dbReference type="Rhea" id="RHEA:22566"/>
    </physiologicalReaction>
</comment>
<dbReference type="SMART" id="SM00825">
    <property type="entry name" value="PKS_KS"/>
    <property type="match status" value="1"/>
</dbReference>
<comment type="catalytic activity">
    <reaction evidence="25">
        <text>dodecanoyl-[ACP] + malonyl-[ACP] + H(+) = 3-oxotetradecanoyl-[ACP] + holo-[ACP] + CO2</text>
        <dbReference type="Rhea" id="RHEA:41884"/>
        <dbReference type="Rhea" id="RHEA-COMP:9623"/>
        <dbReference type="Rhea" id="RHEA-COMP:9644"/>
        <dbReference type="Rhea" id="RHEA-COMP:9645"/>
        <dbReference type="Rhea" id="RHEA-COMP:9685"/>
        <dbReference type="ChEBI" id="CHEBI:15378"/>
        <dbReference type="ChEBI" id="CHEBI:16526"/>
        <dbReference type="ChEBI" id="CHEBI:64479"/>
        <dbReference type="ChEBI" id="CHEBI:65264"/>
        <dbReference type="ChEBI" id="CHEBI:78449"/>
        <dbReference type="ChEBI" id="CHEBI:78473"/>
    </reaction>
    <physiologicalReaction direction="left-to-right" evidence="25">
        <dbReference type="Rhea" id="RHEA:41885"/>
    </physiologicalReaction>
</comment>
<comment type="catalytic activity">
    <reaction evidence="30">
        <text>hexadecanoyl-[ACP] + malonyl-[ACP] + H(+) = 3-oxooctadecanoyl-[ACP] + holo-[ACP] + CO2</text>
        <dbReference type="Rhea" id="RHEA:41916"/>
        <dbReference type="Rhea" id="RHEA-COMP:9623"/>
        <dbReference type="Rhea" id="RHEA-COMP:9652"/>
        <dbReference type="Rhea" id="RHEA-COMP:9653"/>
        <dbReference type="Rhea" id="RHEA-COMP:9685"/>
        <dbReference type="ChEBI" id="CHEBI:15378"/>
        <dbReference type="ChEBI" id="CHEBI:16526"/>
        <dbReference type="ChEBI" id="CHEBI:64479"/>
        <dbReference type="ChEBI" id="CHEBI:78449"/>
        <dbReference type="ChEBI" id="CHEBI:78483"/>
        <dbReference type="ChEBI" id="CHEBI:78487"/>
    </reaction>
    <physiologicalReaction direction="left-to-right" evidence="30">
        <dbReference type="Rhea" id="RHEA:41917"/>
    </physiologicalReaction>
</comment>
<dbReference type="Pfam" id="PF00550">
    <property type="entry name" value="PP-binding"/>
    <property type="match status" value="2"/>
</dbReference>
<dbReference type="InterPro" id="IPR049900">
    <property type="entry name" value="PKS_mFAS_DH"/>
</dbReference>
<evidence type="ECO:0000256" key="12">
    <source>
        <dbReference type="ARBA" id="ARBA00023388"/>
    </source>
</evidence>
<comment type="catalytic activity">
    <reaction evidence="48">
        <text>octanoyl-[ACP] + malonyl-[ACP] + H(+) = 3-oxodecanoyl-[ACP] + holo-[ACP] + CO2</text>
        <dbReference type="Rhea" id="RHEA:41852"/>
        <dbReference type="Rhea" id="RHEA-COMP:9623"/>
        <dbReference type="Rhea" id="RHEA-COMP:9636"/>
        <dbReference type="Rhea" id="RHEA-COMP:9637"/>
        <dbReference type="Rhea" id="RHEA-COMP:9685"/>
        <dbReference type="ChEBI" id="CHEBI:15378"/>
        <dbReference type="ChEBI" id="CHEBI:16526"/>
        <dbReference type="ChEBI" id="CHEBI:64479"/>
        <dbReference type="ChEBI" id="CHEBI:78449"/>
        <dbReference type="ChEBI" id="CHEBI:78463"/>
        <dbReference type="ChEBI" id="CHEBI:78464"/>
    </reaction>
    <physiologicalReaction direction="left-to-right" evidence="48">
        <dbReference type="Rhea" id="RHEA:41853"/>
    </physiologicalReaction>
</comment>
<keyword evidence="55" id="KW-1185">Reference proteome</keyword>
<dbReference type="InterPro" id="IPR055123">
    <property type="entry name" value="SpnB-like_Rossmann"/>
</dbReference>
<comment type="catalytic activity">
    <reaction evidence="39">
        <text>3-oxotetradecanoyl-[ACP] + NADPH + H(+) = (3R)-hydroxytetradecanoyl-[ACP] + NADP(+)</text>
        <dbReference type="Rhea" id="RHEA:41888"/>
        <dbReference type="Rhea" id="RHEA-COMP:9645"/>
        <dbReference type="Rhea" id="RHEA-COMP:9646"/>
        <dbReference type="ChEBI" id="CHEBI:15378"/>
        <dbReference type="ChEBI" id="CHEBI:57783"/>
        <dbReference type="ChEBI" id="CHEBI:58349"/>
        <dbReference type="ChEBI" id="CHEBI:78473"/>
        <dbReference type="ChEBI" id="CHEBI:78474"/>
    </reaction>
    <physiologicalReaction direction="left-to-right" evidence="39">
        <dbReference type="Rhea" id="RHEA:41889"/>
    </physiologicalReaction>
</comment>
<dbReference type="InterPro" id="IPR036736">
    <property type="entry name" value="ACP-like_sf"/>
</dbReference>
<comment type="catalytic activity">
    <reaction evidence="14">
        <text>(3R)-hydroxytetradecanoyl-[ACP] = (2E)-tetradecenoyl-[ACP] + H2O</text>
        <dbReference type="Rhea" id="RHEA:41892"/>
        <dbReference type="Rhea" id="RHEA-COMP:9646"/>
        <dbReference type="Rhea" id="RHEA-COMP:9647"/>
        <dbReference type="ChEBI" id="CHEBI:15377"/>
        <dbReference type="ChEBI" id="CHEBI:78474"/>
        <dbReference type="ChEBI" id="CHEBI:78475"/>
    </reaction>
    <physiologicalReaction direction="left-to-right" evidence="14">
        <dbReference type="Rhea" id="RHEA:41893"/>
    </physiologicalReaction>
</comment>
<evidence type="ECO:0000256" key="27">
    <source>
        <dbReference type="ARBA" id="ARBA00047897"/>
    </source>
</evidence>
<evidence type="ECO:0000256" key="43">
    <source>
        <dbReference type="ARBA" id="ARBA00049263"/>
    </source>
</evidence>
<dbReference type="PROSITE" id="PS50075">
    <property type="entry name" value="CARRIER"/>
    <property type="match status" value="2"/>
</dbReference>
<dbReference type="InterPro" id="IPR049552">
    <property type="entry name" value="PKS_DH_N"/>
</dbReference>
<evidence type="ECO:0000256" key="44">
    <source>
        <dbReference type="ARBA" id="ARBA00049414"/>
    </source>
</evidence>
<gene>
    <name evidence="54" type="ORF">LZC94_13635</name>
</gene>
<evidence type="ECO:0000256" key="6">
    <source>
        <dbReference type="ARBA" id="ARBA00022898"/>
    </source>
</evidence>
<evidence type="ECO:0000256" key="24">
    <source>
        <dbReference type="ARBA" id="ARBA00047500"/>
    </source>
</evidence>
<evidence type="ECO:0000256" key="3">
    <source>
        <dbReference type="ARBA" id="ARBA00022553"/>
    </source>
</evidence>
<comment type="catalytic activity">
    <reaction evidence="34">
        <text>a fatty acyl-[ACP] + malonyl-[ACP] + H(+) = a 3-oxoacyl-[ACP] + holo-[ACP] + CO2</text>
        <dbReference type="Rhea" id="RHEA:22836"/>
        <dbReference type="Rhea" id="RHEA-COMP:9623"/>
        <dbReference type="Rhea" id="RHEA-COMP:9685"/>
        <dbReference type="Rhea" id="RHEA-COMP:9916"/>
        <dbReference type="Rhea" id="RHEA-COMP:14125"/>
        <dbReference type="ChEBI" id="CHEBI:15378"/>
        <dbReference type="ChEBI" id="CHEBI:16526"/>
        <dbReference type="ChEBI" id="CHEBI:64479"/>
        <dbReference type="ChEBI" id="CHEBI:78449"/>
        <dbReference type="ChEBI" id="CHEBI:78776"/>
        <dbReference type="ChEBI" id="CHEBI:138651"/>
        <dbReference type="EC" id="2.3.1.41"/>
    </reaction>
    <physiologicalReaction direction="left-to-right" evidence="34">
        <dbReference type="Rhea" id="RHEA:22837"/>
    </physiologicalReaction>
</comment>
<comment type="catalytic activity">
    <reaction evidence="11">
        <text>(3R)-hydroxyhexanoyl-[ACP] = (2E)-hexenoyl-[ACP] + H2O</text>
        <dbReference type="Rhea" id="RHEA:41828"/>
        <dbReference type="Rhea" id="RHEA-COMP:9630"/>
        <dbReference type="Rhea" id="RHEA-COMP:9631"/>
        <dbReference type="ChEBI" id="CHEBI:15377"/>
        <dbReference type="ChEBI" id="CHEBI:78457"/>
        <dbReference type="ChEBI" id="CHEBI:78458"/>
    </reaction>
    <physiologicalReaction direction="left-to-right" evidence="11">
        <dbReference type="Rhea" id="RHEA:41829"/>
    </physiologicalReaction>
</comment>
<feature type="region of interest" description="Disordered" evidence="50">
    <location>
        <begin position="2594"/>
        <end position="2620"/>
    </location>
</feature>
<comment type="catalytic activity">
    <reaction evidence="19">
        <text>3-oxooctadecanoyl-[ACP] + NADPH + H(+) = (3R)-hydroxyoctadecanoyl-[ACP] + NADP(+)</text>
        <dbReference type="Rhea" id="RHEA:41920"/>
        <dbReference type="Rhea" id="RHEA-COMP:9653"/>
        <dbReference type="Rhea" id="RHEA-COMP:9654"/>
        <dbReference type="ChEBI" id="CHEBI:15378"/>
        <dbReference type="ChEBI" id="CHEBI:57783"/>
        <dbReference type="ChEBI" id="CHEBI:58349"/>
        <dbReference type="ChEBI" id="CHEBI:78487"/>
        <dbReference type="ChEBI" id="CHEBI:78488"/>
    </reaction>
    <physiologicalReaction direction="left-to-right" evidence="19">
        <dbReference type="Rhea" id="RHEA:41921"/>
    </physiologicalReaction>
</comment>
<evidence type="ECO:0000256" key="33">
    <source>
        <dbReference type="ARBA" id="ARBA00048420"/>
    </source>
</evidence>
<comment type="catalytic activity">
    <reaction evidence="13">
        <text>a (3R)-hydroxyacyl-[ACP] = a (2E)-enoyl-[ACP] + H2O</text>
        <dbReference type="Rhea" id="RHEA:13097"/>
        <dbReference type="Rhea" id="RHEA-COMP:9925"/>
        <dbReference type="Rhea" id="RHEA-COMP:9945"/>
        <dbReference type="ChEBI" id="CHEBI:15377"/>
        <dbReference type="ChEBI" id="CHEBI:78784"/>
        <dbReference type="ChEBI" id="CHEBI:78827"/>
        <dbReference type="EC" id="4.2.1.59"/>
    </reaction>
    <physiologicalReaction direction="left-to-right" evidence="13">
        <dbReference type="Rhea" id="RHEA:13098"/>
    </physiologicalReaction>
</comment>
<dbReference type="EMBL" id="CP089984">
    <property type="protein sequence ID" value="WXB18291.1"/>
    <property type="molecule type" value="Genomic_DNA"/>
</dbReference>
<dbReference type="Pfam" id="PF00975">
    <property type="entry name" value="Thioesterase"/>
    <property type="match status" value="1"/>
</dbReference>
<dbReference type="InterPro" id="IPR013154">
    <property type="entry name" value="ADH-like_N"/>
</dbReference>
<comment type="catalytic activity">
    <reaction evidence="20">
        <text>hexanoyl-[ACP] + malonyl-[ACP] + H(+) = 3-oxooctanoyl-[ACP] + holo-[ACP] + CO2</text>
        <dbReference type="Rhea" id="RHEA:41836"/>
        <dbReference type="Rhea" id="RHEA-COMP:9623"/>
        <dbReference type="Rhea" id="RHEA-COMP:9632"/>
        <dbReference type="Rhea" id="RHEA-COMP:9633"/>
        <dbReference type="Rhea" id="RHEA-COMP:9685"/>
        <dbReference type="ChEBI" id="CHEBI:15378"/>
        <dbReference type="ChEBI" id="CHEBI:16526"/>
        <dbReference type="ChEBI" id="CHEBI:64479"/>
        <dbReference type="ChEBI" id="CHEBI:78449"/>
        <dbReference type="ChEBI" id="CHEBI:78459"/>
        <dbReference type="ChEBI" id="CHEBI:78460"/>
    </reaction>
    <physiologicalReaction direction="left-to-right" evidence="20">
        <dbReference type="Rhea" id="RHEA:41837"/>
    </physiologicalReaction>
</comment>
<comment type="catalytic activity">
    <reaction evidence="26">
        <text>(2E)-hexadecenoyl-[ACP] + NADPH + H(+) = hexadecanoyl-[ACP] + NADP(+)</text>
        <dbReference type="Rhea" id="RHEA:41912"/>
        <dbReference type="Rhea" id="RHEA-COMP:9651"/>
        <dbReference type="Rhea" id="RHEA-COMP:9652"/>
        <dbReference type="ChEBI" id="CHEBI:15378"/>
        <dbReference type="ChEBI" id="CHEBI:57783"/>
        <dbReference type="ChEBI" id="CHEBI:58349"/>
        <dbReference type="ChEBI" id="CHEBI:78481"/>
        <dbReference type="ChEBI" id="CHEBI:78483"/>
    </reaction>
    <physiologicalReaction direction="left-to-right" evidence="26">
        <dbReference type="Rhea" id="RHEA:41913"/>
    </physiologicalReaction>
</comment>
<evidence type="ECO:0000256" key="20">
    <source>
        <dbReference type="ARBA" id="ARBA00047394"/>
    </source>
</evidence>
<evidence type="ECO:0000256" key="38">
    <source>
        <dbReference type="ARBA" id="ARBA00048704"/>
    </source>
</evidence>
<comment type="pathway">
    <text evidence="1">Lipid metabolism.</text>
</comment>
<keyword evidence="2" id="KW-0596">Phosphopantetheine</keyword>
<comment type="catalytic activity">
    <reaction evidence="41">
        <text>decanoyl-[ACP] + malonyl-[ACP] + H(+) = 3-oxododecanoyl-[ACP] + holo-[ACP] + CO2</text>
        <dbReference type="Rhea" id="RHEA:41868"/>
        <dbReference type="Rhea" id="RHEA-COMP:9623"/>
        <dbReference type="Rhea" id="RHEA-COMP:9640"/>
        <dbReference type="Rhea" id="RHEA-COMP:9641"/>
        <dbReference type="Rhea" id="RHEA-COMP:9685"/>
        <dbReference type="ChEBI" id="CHEBI:15378"/>
        <dbReference type="ChEBI" id="CHEBI:16526"/>
        <dbReference type="ChEBI" id="CHEBI:64479"/>
        <dbReference type="ChEBI" id="CHEBI:78449"/>
        <dbReference type="ChEBI" id="CHEBI:78468"/>
        <dbReference type="ChEBI" id="CHEBI:78469"/>
    </reaction>
    <physiologicalReaction direction="left-to-right" evidence="41">
        <dbReference type="Rhea" id="RHEA:41869"/>
    </physiologicalReaction>
</comment>
<evidence type="ECO:0000256" key="46">
    <source>
        <dbReference type="ARBA" id="ARBA00049449"/>
    </source>
</evidence>
<dbReference type="InterPro" id="IPR006162">
    <property type="entry name" value="Ppantetheine_attach_site"/>
</dbReference>
<protein>
    <submittedName>
        <fullName evidence="54">SDR family NAD(P)-dependent oxidoreductase</fullName>
    </submittedName>
</protein>
<evidence type="ECO:0000256" key="21">
    <source>
        <dbReference type="ARBA" id="ARBA00047400"/>
    </source>
</evidence>
<dbReference type="InterPro" id="IPR036291">
    <property type="entry name" value="NAD(P)-bd_dom_sf"/>
</dbReference>
<dbReference type="SUPFAM" id="SSF55048">
    <property type="entry name" value="Probable ACP-binding domain of malonyl-CoA ACP transacylase"/>
    <property type="match status" value="1"/>
</dbReference>
<feature type="domain" description="Ketosynthase family 3 (KS3)" evidence="52">
    <location>
        <begin position="138"/>
        <end position="564"/>
    </location>
</feature>
<dbReference type="Pfam" id="PF08659">
    <property type="entry name" value="KR"/>
    <property type="match status" value="1"/>
</dbReference>
<dbReference type="Pfam" id="PF02801">
    <property type="entry name" value="Ketoacyl-synt_C"/>
    <property type="match status" value="1"/>
</dbReference>
<dbReference type="InterPro" id="IPR013968">
    <property type="entry name" value="PKS_KR"/>
</dbReference>
<dbReference type="InterPro" id="IPR001227">
    <property type="entry name" value="Ac_transferase_dom_sf"/>
</dbReference>
<dbReference type="Gene3D" id="3.90.180.10">
    <property type="entry name" value="Medium-chain alcohol dehydrogenases, catalytic domain"/>
    <property type="match status" value="1"/>
</dbReference>
<evidence type="ECO:0000259" key="52">
    <source>
        <dbReference type="PROSITE" id="PS52004"/>
    </source>
</evidence>
<evidence type="ECO:0000256" key="39">
    <source>
        <dbReference type="ARBA" id="ARBA00048935"/>
    </source>
</evidence>
<comment type="catalytic activity">
    <reaction evidence="38">
        <text>hexadecanoyl-[ACP] + H2O = hexadecanoate + holo-[ACP] + H(+)</text>
        <dbReference type="Rhea" id="RHEA:41932"/>
        <dbReference type="Rhea" id="RHEA-COMP:9652"/>
        <dbReference type="Rhea" id="RHEA-COMP:9685"/>
        <dbReference type="ChEBI" id="CHEBI:7896"/>
        <dbReference type="ChEBI" id="CHEBI:15377"/>
        <dbReference type="ChEBI" id="CHEBI:15378"/>
        <dbReference type="ChEBI" id="CHEBI:64479"/>
        <dbReference type="ChEBI" id="CHEBI:78483"/>
        <dbReference type="EC" id="3.1.2.14"/>
    </reaction>
    <physiologicalReaction direction="left-to-right" evidence="38">
        <dbReference type="Rhea" id="RHEA:41933"/>
    </physiologicalReaction>
</comment>
<dbReference type="RefSeq" id="WP_394827934.1">
    <property type="nucleotide sequence ID" value="NZ_CP089984.1"/>
</dbReference>
<dbReference type="InterPro" id="IPR016039">
    <property type="entry name" value="Thiolase-like"/>
</dbReference>
<dbReference type="SMART" id="SM00829">
    <property type="entry name" value="PKS_ER"/>
    <property type="match status" value="1"/>
</dbReference>
<dbReference type="PROSITE" id="PS52004">
    <property type="entry name" value="KS3_2"/>
    <property type="match status" value="1"/>
</dbReference>
<comment type="catalytic activity">
    <reaction evidence="15">
        <text>(3R)-hydroxyoctadecanoyl-[ACP] = (2E)-octadecenoyl-[ACP] + H2O</text>
        <dbReference type="Rhea" id="RHEA:41924"/>
        <dbReference type="Rhea" id="RHEA-COMP:9654"/>
        <dbReference type="Rhea" id="RHEA-COMP:9655"/>
        <dbReference type="ChEBI" id="CHEBI:15377"/>
        <dbReference type="ChEBI" id="CHEBI:78488"/>
        <dbReference type="ChEBI" id="CHEBI:78489"/>
    </reaction>
    <physiologicalReaction direction="left-to-right" evidence="15">
        <dbReference type="Rhea" id="RHEA:41925"/>
    </physiologicalReaction>
</comment>
<feature type="compositionally biased region" description="Basic and acidic residues" evidence="50">
    <location>
        <begin position="2280"/>
        <end position="2296"/>
    </location>
</feature>
<evidence type="ECO:0000256" key="17">
    <source>
        <dbReference type="ARBA" id="ARBA00023402"/>
    </source>
</evidence>
<evidence type="ECO:0000256" key="31">
    <source>
        <dbReference type="ARBA" id="ARBA00048281"/>
    </source>
</evidence>
<evidence type="ECO:0000259" key="53">
    <source>
        <dbReference type="PROSITE" id="PS52019"/>
    </source>
</evidence>
<evidence type="ECO:0000256" key="49">
    <source>
        <dbReference type="PROSITE-ProRule" id="PRU01363"/>
    </source>
</evidence>
<dbReference type="InterPro" id="IPR032821">
    <property type="entry name" value="PKS_assoc"/>
</dbReference>
<comment type="catalytic activity">
    <reaction evidence="28">
        <text>3-oxobutanoyl-[ACP] + NADPH + H(+) = (3R)-hydroxybutanoyl-[ACP] + NADP(+)</text>
        <dbReference type="Rhea" id="RHEA:41804"/>
        <dbReference type="Rhea" id="RHEA-COMP:9625"/>
        <dbReference type="Rhea" id="RHEA-COMP:9626"/>
        <dbReference type="ChEBI" id="CHEBI:15378"/>
        <dbReference type="ChEBI" id="CHEBI:57783"/>
        <dbReference type="ChEBI" id="CHEBI:58349"/>
        <dbReference type="ChEBI" id="CHEBI:78450"/>
        <dbReference type="ChEBI" id="CHEBI:78451"/>
    </reaction>
    <physiologicalReaction direction="left-to-right" evidence="28">
        <dbReference type="Rhea" id="RHEA:41805"/>
    </physiologicalReaction>
</comment>
<evidence type="ECO:0000256" key="14">
    <source>
        <dbReference type="ARBA" id="ARBA00023398"/>
    </source>
</evidence>
<comment type="catalytic activity">
    <reaction evidence="21">
        <text>a (3R)-hydroxyacyl-[ACP] + NADP(+) = a 3-oxoacyl-[ACP] + NADPH + H(+)</text>
        <dbReference type="Rhea" id="RHEA:17397"/>
        <dbReference type="Rhea" id="RHEA-COMP:9916"/>
        <dbReference type="Rhea" id="RHEA-COMP:9945"/>
        <dbReference type="ChEBI" id="CHEBI:15378"/>
        <dbReference type="ChEBI" id="CHEBI:57783"/>
        <dbReference type="ChEBI" id="CHEBI:58349"/>
        <dbReference type="ChEBI" id="CHEBI:78776"/>
        <dbReference type="ChEBI" id="CHEBI:78827"/>
        <dbReference type="EC" id="1.1.1.100"/>
    </reaction>
    <physiologicalReaction direction="right-to-left" evidence="21">
        <dbReference type="Rhea" id="RHEA:17399"/>
    </physiologicalReaction>
</comment>
<evidence type="ECO:0000256" key="22">
    <source>
        <dbReference type="ARBA" id="ARBA00047440"/>
    </source>
</evidence>
<dbReference type="SUPFAM" id="SSF47336">
    <property type="entry name" value="ACP-like"/>
    <property type="match status" value="2"/>
</dbReference>
<comment type="catalytic activity">
    <reaction evidence="35">
        <text>3-oxohexanoyl-[ACP] + NADPH + H(+) = (3R)-hydroxyhexanoyl-[ACP] + NADP(+)</text>
        <dbReference type="Rhea" id="RHEA:41824"/>
        <dbReference type="Rhea" id="RHEA-COMP:9629"/>
        <dbReference type="Rhea" id="RHEA-COMP:9630"/>
        <dbReference type="ChEBI" id="CHEBI:15378"/>
        <dbReference type="ChEBI" id="CHEBI:57783"/>
        <dbReference type="ChEBI" id="CHEBI:58349"/>
        <dbReference type="ChEBI" id="CHEBI:78456"/>
        <dbReference type="ChEBI" id="CHEBI:78457"/>
    </reaction>
    <physiologicalReaction direction="left-to-right" evidence="35">
        <dbReference type="Rhea" id="RHEA:41825"/>
    </physiologicalReaction>
</comment>
<dbReference type="CDD" id="cd08956">
    <property type="entry name" value="KR_3_FAS_SDR_x"/>
    <property type="match status" value="1"/>
</dbReference>
<dbReference type="InterPro" id="IPR014031">
    <property type="entry name" value="Ketoacyl_synth_C"/>
</dbReference>
<comment type="catalytic activity">
    <reaction evidence="23">
        <text>tetradecanoyl-[ACP] + malonyl-[ACP] + H(+) = 3-oxohexadecanoyl-[ACP] + holo-[ACP] + CO2</text>
        <dbReference type="Rhea" id="RHEA:41900"/>
        <dbReference type="Rhea" id="RHEA-COMP:9623"/>
        <dbReference type="Rhea" id="RHEA-COMP:9648"/>
        <dbReference type="Rhea" id="RHEA-COMP:9649"/>
        <dbReference type="Rhea" id="RHEA-COMP:9685"/>
        <dbReference type="ChEBI" id="CHEBI:15378"/>
        <dbReference type="ChEBI" id="CHEBI:16526"/>
        <dbReference type="ChEBI" id="CHEBI:64479"/>
        <dbReference type="ChEBI" id="CHEBI:78449"/>
        <dbReference type="ChEBI" id="CHEBI:78477"/>
        <dbReference type="ChEBI" id="CHEBI:78478"/>
    </reaction>
    <physiologicalReaction direction="left-to-right" evidence="23">
        <dbReference type="Rhea" id="RHEA:41901"/>
    </physiologicalReaction>
</comment>
<comment type="catalytic activity">
    <reaction evidence="44">
        <text>3-oxohexadecanoyl-[ACP] + NADPH + H(+) = (3R)-hydroxyhexadecanoyl-[ACP] + NADP(+)</text>
        <dbReference type="Rhea" id="RHEA:41904"/>
        <dbReference type="Rhea" id="RHEA-COMP:9649"/>
        <dbReference type="Rhea" id="RHEA-COMP:9650"/>
        <dbReference type="ChEBI" id="CHEBI:15378"/>
        <dbReference type="ChEBI" id="CHEBI:57783"/>
        <dbReference type="ChEBI" id="CHEBI:58349"/>
        <dbReference type="ChEBI" id="CHEBI:78478"/>
        <dbReference type="ChEBI" id="CHEBI:78480"/>
    </reaction>
    <physiologicalReaction direction="left-to-right" evidence="44">
        <dbReference type="Rhea" id="RHEA:41905"/>
    </physiologicalReaction>
</comment>
<comment type="catalytic activity">
    <reaction evidence="10">
        <text>(3R)-hydroxydodecanoyl-[ACP] = (2E)-dodecenoyl-[ACP] + H2O</text>
        <dbReference type="Rhea" id="RHEA:41876"/>
        <dbReference type="Rhea" id="RHEA-COMP:9642"/>
        <dbReference type="Rhea" id="RHEA-COMP:9643"/>
        <dbReference type="ChEBI" id="CHEBI:15377"/>
        <dbReference type="ChEBI" id="CHEBI:78470"/>
        <dbReference type="ChEBI" id="CHEBI:78472"/>
    </reaction>
    <physiologicalReaction direction="left-to-right" evidence="10">
        <dbReference type="Rhea" id="RHEA:41877"/>
    </physiologicalReaction>
</comment>
<comment type="catalytic activity">
    <reaction evidence="42">
        <text>(2E)-tetradecenoyl-[ACP] + NADPH + H(+) = tetradecanoyl-[ACP] + NADP(+)</text>
        <dbReference type="Rhea" id="RHEA:41896"/>
        <dbReference type="Rhea" id="RHEA-COMP:9647"/>
        <dbReference type="Rhea" id="RHEA-COMP:9648"/>
        <dbReference type="ChEBI" id="CHEBI:15378"/>
        <dbReference type="ChEBI" id="CHEBI:57783"/>
        <dbReference type="ChEBI" id="CHEBI:58349"/>
        <dbReference type="ChEBI" id="CHEBI:78475"/>
        <dbReference type="ChEBI" id="CHEBI:78477"/>
    </reaction>
    <physiologicalReaction direction="left-to-right" evidence="42">
        <dbReference type="Rhea" id="RHEA:41897"/>
    </physiologicalReaction>
</comment>
<comment type="catalytic activity">
    <reaction evidence="32">
        <text>tetradecanoyl-[ACP] + H2O = tetradecanoate + holo-[ACP] + H(+)</text>
        <dbReference type="Rhea" id="RHEA:30123"/>
        <dbReference type="Rhea" id="RHEA-COMP:9648"/>
        <dbReference type="Rhea" id="RHEA-COMP:9685"/>
        <dbReference type="ChEBI" id="CHEBI:15377"/>
        <dbReference type="ChEBI" id="CHEBI:15378"/>
        <dbReference type="ChEBI" id="CHEBI:30807"/>
        <dbReference type="ChEBI" id="CHEBI:64479"/>
        <dbReference type="ChEBI" id="CHEBI:78477"/>
        <dbReference type="EC" id="3.1.2.14"/>
    </reaction>
    <physiologicalReaction direction="left-to-right" evidence="32">
        <dbReference type="Rhea" id="RHEA:30124"/>
    </physiologicalReaction>
</comment>
<evidence type="ECO:0000256" key="42">
    <source>
        <dbReference type="ARBA" id="ARBA00049171"/>
    </source>
</evidence>
<dbReference type="PANTHER" id="PTHR43775:SF51">
    <property type="entry name" value="INACTIVE PHENOLPHTHIOCEROL SYNTHESIS POLYKETIDE SYNTHASE TYPE I PKS1-RELATED"/>
    <property type="match status" value="1"/>
</dbReference>
<dbReference type="InterPro" id="IPR042104">
    <property type="entry name" value="PKS_dehydratase_sf"/>
</dbReference>
<feature type="region of interest" description="Disordered" evidence="50">
    <location>
        <begin position="106"/>
        <end position="138"/>
    </location>
</feature>
<evidence type="ECO:0000313" key="54">
    <source>
        <dbReference type="EMBL" id="WXB18291.1"/>
    </source>
</evidence>
<dbReference type="InterPro" id="IPR014043">
    <property type="entry name" value="Acyl_transferase_dom"/>
</dbReference>
<dbReference type="InterPro" id="IPR016036">
    <property type="entry name" value="Malonyl_transacylase_ACP-bd"/>
</dbReference>
<comment type="catalytic activity">
    <reaction evidence="9">
        <text>(3R)-hydroxyoctanoyl-[ACP] = (2E)-octenoyl-[ACP] + H2O</text>
        <dbReference type="Rhea" id="RHEA:41844"/>
        <dbReference type="Rhea" id="RHEA-COMP:9634"/>
        <dbReference type="Rhea" id="RHEA-COMP:9635"/>
        <dbReference type="ChEBI" id="CHEBI:15377"/>
        <dbReference type="ChEBI" id="CHEBI:78461"/>
        <dbReference type="ChEBI" id="CHEBI:78462"/>
    </reaction>
    <physiologicalReaction direction="left-to-right" evidence="9">
        <dbReference type="Rhea" id="RHEA:41845"/>
    </physiologicalReaction>
</comment>
<feature type="region of interest" description="Disordered" evidence="50">
    <location>
        <begin position="2273"/>
        <end position="2305"/>
    </location>
</feature>
<dbReference type="Gene3D" id="3.40.50.1820">
    <property type="entry name" value="alpha/beta hydrolase"/>
    <property type="match status" value="1"/>
</dbReference>
<dbReference type="Pfam" id="PF21089">
    <property type="entry name" value="PKS_DH_N"/>
    <property type="match status" value="1"/>
</dbReference>
<evidence type="ECO:0000256" key="23">
    <source>
        <dbReference type="ARBA" id="ARBA00047451"/>
    </source>
</evidence>
<dbReference type="SUPFAM" id="SSF50129">
    <property type="entry name" value="GroES-like"/>
    <property type="match status" value="1"/>
</dbReference>
<evidence type="ECO:0000256" key="26">
    <source>
        <dbReference type="ARBA" id="ARBA00047810"/>
    </source>
</evidence>
<dbReference type="Pfam" id="PF08240">
    <property type="entry name" value="ADH_N"/>
    <property type="match status" value="1"/>
</dbReference>
<dbReference type="Gene3D" id="3.40.50.11460">
    <property type="match status" value="1"/>
</dbReference>
<keyword evidence="3" id="KW-0597">Phosphoprotein</keyword>
<dbReference type="Pfam" id="PF13602">
    <property type="entry name" value="ADH_zinc_N_2"/>
    <property type="match status" value="1"/>
</dbReference>
<feature type="region of interest" description="C-terminal hotdog fold" evidence="49">
    <location>
        <begin position="1200"/>
        <end position="1340"/>
    </location>
</feature>
<keyword evidence="4" id="KW-0808">Transferase</keyword>
<dbReference type="Pfam" id="PF00109">
    <property type="entry name" value="ketoacyl-synt"/>
    <property type="match status" value="1"/>
</dbReference>
<evidence type="ECO:0000256" key="9">
    <source>
        <dbReference type="ARBA" id="ARBA00023332"/>
    </source>
</evidence>
<dbReference type="SMART" id="SM00822">
    <property type="entry name" value="PKS_KR"/>
    <property type="match status" value="1"/>
</dbReference>
<dbReference type="InterPro" id="IPR020843">
    <property type="entry name" value="ER"/>
</dbReference>
<comment type="catalytic activity">
    <reaction evidence="33">
        <text>(2E)-octenoyl-[ACP] + NADPH + H(+) = octanoyl-[ACP] + NADP(+)</text>
        <dbReference type="Rhea" id="RHEA:41848"/>
        <dbReference type="Rhea" id="RHEA-COMP:9635"/>
        <dbReference type="Rhea" id="RHEA-COMP:9636"/>
        <dbReference type="ChEBI" id="CHEBI:15378"/>
        <dbReference type="ChEBI" id="CHEBI:57783"/>
        <dbReference type="ChEBI" id="CHEBI:58349"/>
        <dbReference type="ChEBI" id="CHEBI:78462"/>
        <dbReference type="ChEBI" id="CHEBI:78463"/>
    </reaction>
    <physiologicalReaction direction="left-to-right" evidence="33">
        <dbReference type="Rhea" id="RHEA:41849"/>
    </physiologicalReaction>
</comment>
<dbReference type="Pfam" id="PF00698">
    <property type="entry name" value="Acyl_transf_1"/>
    <property type="match status" value="1"/>
</dbReference>
<dbReference type="Pfam" id="PF14765">
    <property type="entry name" value="PS-DH"/>
    <property type="match status" value="1"/>
</dbReference>
<dbReference type="PROSITE" id="PS00606">
    <property type="entry name" value="KS3_1"/>
    <property type="match status" value="1"/>
</dbReference>
<evidence type="ECO:0000256" key="40">
    <source>
        <dbReference type="ARBA" id="ARBA00049019"/>
    </source>
</evidence>
<feature type="active site" description="Proton acceptor; for dehydratase activity" evidence="49">
    <location>
        <position position="1090"/>
    </location>
</feature>
<dbReference type="InterPro" id="IPR029058">
    <property type="entry name" value="AB_hydrolase_fold"/>
</dbReference>
<evidence type="ECO:0000256" key="25">
    <source>
        <dbReference type="ARBA" id="ARBA00047578"/>
    </source>
</evidence>
<dbReference type="InterPro" id="IPR009081">
    <property type="entry name" value="PP-bd_ACP"/>
</dbReference>
<comment type="catalytic activity">
    <reaction evidence="40">
        <text>(2E)-octadecenoyl-[ACP] + NADPH + H(+) = octadecanoyl-[ACP] + NADP(+)</text>
        <dbReference type="Rhea" id="RHEA:41928"/>
        <dbReference type="Rhea" id="RHEA-COMP:9655"/>
        <dbReference type="Rhea" id="RHEA-COMP:9656"/>
        <dbReference type="ChEBI" id="CHEBI:15378"/>
        <dbReference type="ChEBI" id="CHEBI:57783"/>
        <dbReference type="ChEBI" id="CHEBI:58349"/>
        <dbReference type="ChEBI" id="CHEBI:78489"/>
        <dbReference type="ChEBI" id="CHEBI:78495"/>
    </reaction>
    <physiologicalReaction direction="left-to-right" evidence="40">
        <dbReference type="Rhea" id="RHEA:41929"/>
    </physiologicalReaction>
</comment>
<comment type="catalytic activity">
    <reaction evidence="31">
        <text>(2E)-dodecenoyl-[ACP] + NADPH + H(+) = dodecanoyl-[ACP] + NADP(+)</text>
        <dbReference type="Rhea" id="RHEA:41880"/>
        <dbReference type="Rhea" id="RHEA-COMP:9643"/>
        <dbReference type="Rhea" id="RHEA-COMP:9644"/>
        <dbReference type="ChEBI" id="CHEBI:15378"/>
        <dbReference type="ChEBI" id="CHEBI:57783"/>
        <dbReference type="ChEBI" id="CHEBI:58349"/>
        <dbReference type="ChEBI" id="CHEBI:65264"/>
        <dbReference type="ChEBI" id="CHEBI:78472"/>
    </reaction>
    <physiologicalReaction direction="left-to-right" evidence="31">
        <dbReference type="Rhea" id="RHEA:41881"/>
    </physiologicalReaction>
</comment>
<evidence type="ECO:0000256" key="13">
    <source>
        <dbReference type="ARBA" id="ARBA00023394"/>
    </source>
</evidence>
<evidence type="ECO:0000256" key="30">
    <source>
        <dbReference type="ARBA" id="ARBA00048051"/>
    </source>
</evidence>
<comment type="catalytic activity">
    <reaction evidence="27">
        <text>(2E)-hexenoyl-[ACP] + NADPH + H(+) = hexanoyl-[ACP] + NADP(+)</text>
        <dbReference type="Rhea" id="RHEA:41832"/>
        <dbReference type="Rhea" id="RHEA-COMP:9631"/>
        <dbReference type="Rhea" id="RHEA-COMP:9632"/>
        <dbReference type="ChEBI" id="CHEBI:15378"/>
        <dbReference type="ChEBI" id="CHEBI:57783"/>
        <dbReference type="ChEBI" id="CHEBI:58349"/>
        <dbReference type="ChEBI" id="CHEBI:78458"/>
        <dbReference type="ChEBI" id="CHEBI:78459"/>
    </reaction>
    <physiologicalReaction direction="left-to-right" evidence="27">
        <dbReference type="Rhea" id="RHEA:41833"/>
    </physiologicalReaction>
</comment>
<evidence type="ECO:0000256" key="41">
    <source>
        <dbReference type="ARBA" id="ARBA00049109"/>
    </source>
</evidence>
<dbReference type="InterPro" id="IPR001031">
    <property type="entry name" value="Thioesterase"/>
</dbReference>
<dbReference type="SMART" id="SM00827">
    <property type="entry name" value="PKS_AT"/>
    <property type="match status" value="1"/>
</dbReference>
<dbReference type="InterPro" id="IPR020806">
    <property type="entry name" value="PKS_PP-bd"/>
</dbReference>
<dbReference type="Gene3D" id="3.40.366.10">
    <property type="entry name" value="Malonyl-Coenzyme A Acyl Carrier Protein, domain 2"/>
    <property type="match status" value="1"/>
</dbReference>
<evidence type="ECO:0000256" key="2">
    <source>
        <dbReference type="ARBA" id="ARBA00022450"/>
    </source>
</evidence>
<keyword evidence="7" id="KW-0456">Lyase</keyword>
<dbReference type="PROSITE" id="PS52019">
    <property type="entry name" value="PKS_MFAS_DH"/>
    <property type="match status" value="1"/>
</dbReference>
<name>A0ABZ2M711_9BACT</name>
<dbReference type="Pfam" id="PF22953">
    <property type="entry name" value="SpnB_Rossmann"/>
    <property type="match status" value="1"/>
</dbReference>
<dbReference type="SMART" id="SM00824">
    <property type="entry name" value="PKS_TE"/>
    <property type="match status" value="1"/>
</dbReference>
<accession>A0ABZ2M711</accession>
<comment type="catalytic activity">
    <reaction evidence="17">
        <text>(3R)-hydroxybutanoyl-[ACP] = (2E)-butenoyl-[ACP] + H2O</text>
        <dbReference type="Rhea" id="RHEA:41808"/>
        <dbReference type="Rhea" id="RHEA-COMP:9626"/>
        <dbReference type="Rhea" id="RHEA-COMP:9627"/>
        <dbReference type="ChEBI" id="CHEBI:15377"/>
        <dbReference type="ChEBI" id="CHEBI:78451"/>
        <dbReference type="ChEBI" id="CHEBI:78453"/>
    </reaction>
    <physiologicalReaction direction="left-to-right" evidence="17">
        <dbReference type="Rhea" id="RHEA:41809"/>
    </physiologicalReaction>
</comment>
<dbReference type="Gene3D" id="3.10.129.110">
    <property type="entry name" value="Polyketide synthase dehydratase"/>
    <property type="match status" value="1"/>
</dbReference>
<keyword evidence="8" id="KW-0511">Multifunctional enzyme</keyword>
<dbReference type="SUPFAM" id="SSF53901">
    <property type="entry name" value="Thiolase-like"/>
    <property type="match status" value="1"/>
</dbReference>
<dbReference type="InterPro" id="IPR020802">
    <property type="entry name" value="TesA-like"/>
</dbReference>